<dbReference type="Proteomes" id="UP000053455">
    <property type="component" value="Unassembled WGS sequence"/>
</dbReference>
<accession>A0A0H0XMT7</accession>
<gene>
    <name evidence="3" type="ORF">AAV99_11485</name>
</gene>
<comment type="similarity">
    <text evidence="1">Belongs to the universal stress protein A family.</text>
</comment>
<dbReference type="PANTHER" id="PTHR46268">
    <property type="entry name" value="STRESS RESPONSE PROTEIN NHAX"/>
    <property type="match status" value="1"/>
</dbReference>
<evidence type="ECO:0000256" key="1">
    <source>
        <dbReference type="ARBA" id="ARBA00008791"/>
    </source>
</evidence>
<sequence>MKSFLLHAHDEPRFDARLQTALDLTRAFDGHLTVFHAIPMTMIIPTDPWGVTMADVTHQVKENADKFRKRICDRLEGEDVRWDWVSDVGVARSQMVQYAALSDLTIIGADDPGEYEGASQLAGSLALQCRTPVLVSTEGAGGFDPACPVIICWNGSVEASRAVRAATPLLTRASSVTLVQVGEKKPRTPDMLPALSGARYLDRHGIRSEILEVDRDGGKVSTALKNVAKSREAGLIVMGAYGVPRLLQTVFGGVTREMLVAPEVPVLLTH</sequence>
<organism evidence="3 4">
    <name type="scientific">Aurantiacibacter marinus</name>
    <dbReference type="NCBI Taxonomy" id="874156"/>
    <lineage>
        <taxon>Bacteria</taxon>
        <taxon>Pseudomonadati</taxon>
        <taxon>Pseudomonadota</taxon>
        <taxon>Alphaproteobacteria</taxon>
        <taxon>Sphingomonadales</taxon>
        <taxon>Erythrobacteraceae</taxon>
        <taxon>Aurantiacibacter</taxon>
    </lineage>
</organism>
<dbReference type="Pfam" id="PF00582">
    <property type="entry name" value="Usp"/>
    <property type="match status" value="1"/>
</dbReference>
<name>A0A0H0XMT7_9SPHN</name>
<keyword evidence="4" id="KW-1185">Reference proteome</keyword>
<dbReference type="OrthoDB" id="9804721at2"/>
<dbReference type="SUPFAM" id="SSF52402">
    <property type="entry name" value="Adenine nucleotide alpha hydrolases-like"/>
    <property type="match status" value="2"/>
</dbReference>
<comment type="caution">
    <text evidence="3">The sequence shown here is derived from an EMBL/GenBank/DDBJ whole genome shotgun (WGS) entry which is preliminary data.</text>
</comment>
<protein>
    <recommendedName>
        <fullName evidence="2">UspA domain-containing protein</fullName>
    </recommendedName>
</protein>
<dbReference type="RefSeq" id="WP_047094173.1">
    <property type="nucleotide sequence ID" value="NZ_LBHU01000003.1"/>
</dbReference>
<dbReference type="InterPro" id="IPR006016">
    <property type="entry name" value="UspA"/>
</dbReference>
<dbReference type="PANTHER" id="PTHR46268:SF15">
    <property type="entry name" value="UNIVERSAL STRESS PROTEIN HP_0031"/>
    <property type="match status" value="1"/>
</dbReference>
<dbReference type="CDD" id="cd00293">
    <property type="entry name" value="USP-like"/>
    <property type="match status" value="1"/>
</dbReference>
<evidence type="ECO:0000313" key="4">
    <source>
        <dbReference type="Proteomes" id="UP000053455"/>
    </source>
</evidence>
<dbReference type="AlphaFoldDB" id="A0A0H0XMT7"/>
<dbReference type="PATRIC" id="fig|874156.12.peg.2356"/>
<feature type="domain" description="UspA" evidence="2">
    <location>
        <begin position="151"/>
        <end position="269"/>
    </location>
</feature>
<dbReference type="STRING" id="874156.GCA_001021555_02137"/>
<proteinExistence type="inferred from homology"/>
<reference evidence="3 4" key="1">
    <citation type="submission" date="2015-04" db="EMBL/GenBank/DDBJ databases">
        <title>The draft genome sequence of Erythrobacter marinus HWDM-33.</title>
        <authorList>
            <person name="Zhuang L."/>
            <person name="Liu Y."/>
            <person name="Shao Z."/>
        </authorList>
    </citation>
    <scope>NUCLEOTIDE SEQUENCE [LARGE SCALE GENOMIC DNA]</scope>
    <source>
        <strain evidence="3 4">HWDM-33</strain>
    </source>
</reference>
<evidence type="ECO:0000259" key="2">
    <source>
        <dbReference type="Pfam" id="PF00582"/>
    </source>
</evidence>
<dbReference type="EMBL" id="LBHU01000003">
    <property type="protein sequence ID" value="KLI63282.1"/>
    <property type="molecule type" value="Genomic_DNA"/>
</dbReference>
<evidence type="ECO:0000313" key="3">
    <source>
        <dbReference type="EMBL" id="KLI63282.1"/>
    </source>
</evidence>
<dbReference type="Gene3D" id="3.40.50.12370">
    <property type="match status" value="1"/>
</dbReference>